<proteinExistence type="predicted"/>
<dbReference type="EMBL" id="BNAT01000028">
    <property type="protein sequence ID" value="GHE44901.1"/>
    <property type="molecule type" value="Genomic_DNA"/>
</dbReference>
<comment type="caution">
    <text evidence="2">The sequence shown here is derived from an EMBL/GenBank/DDBJ whole genome shotgun (WGS) entry which is preliminary data.</text>
</comment>
<dbReference type="InterPro" id="IPR050627">
    <property type="entry name" value="Nitroreductase/BluB"/>
</dbReference>
<dbReference type="InterPro" id="IPR000415">
    <property type="entry name" value="Nitroreductase-like"/>
</dbReference>
<sequence>MGNRPTPAVPRTSEELPMQTREIDATALETLMAAAVAAPSIHNTQPWRFRLNPATRSIEVRADRRRVLPLADPDGRAQHLSAGAAVFNLRVAAAHLGWNPRVHLLPDPDDPDLLAALHLMATADAPPDYRELYEAVERRHTSRMPFTGRTVPEPIVTEMVAAARAEGAHMYVPDILGTRRLLPVTSAAEMRNSTDEARTAESRAWITLPGSSPYGIPVTAPRPLDAAGRMPMRDFTGRAWSRQRPPVRFERHAQVALLWTVCDRQADWLRAGQALERTLLVATAHGVRTSMLHQAMEWRDLREAMRDPSAKRCHPQLLIRFGYGPEGERTPRAAARPNGRGAREWETATTEDARSGPGAPARTPGSW</sequence>
<dbReference type="GO" id="GO:0016491">
    <property type="term" value="F:oxidoreductase activity"/>
    <property type="evidence" value="ECO:0007669"/>
    <property type="project" value="InterPro"/>
</dbReference>
<dbReference type="Proteomes" id="UP000603227">
    <property type="component" value="Unassembled WGS sequence"/>
</dbReference>
<keyword evidence="3" id="KW-1185">Reference proteome</keyword>
<protein>
    <recommendedName>
        <fullName evidence="4">Nitroreductase family protein</fullName>
    </recommendedName>
</protein>
<dbReference type="PANTHER" id="PTHR23026:SF123">
    <property type="entry name" value="NAD(P)H NITROREDUCTASE RV3131-RELATED"/>
    <property type="match status" value="1"/>
</dbReference>
<evidence type="ECO:0000313" key="3">
    <source>
        <dbReference type="Proteomes" id="UP000603227"/>
    </source>
</evidence>
<evidence type="ECO:0008006" key="4">
    <source>
        <dbReference type="Google" id="ProtNLM"/>
    </source>
</evidence>
<dbReference type="NCBIfam" id="NF047509">
    <property type="entry name" value="Rv3131_FMN_oxido"/>
    <property type="match status" value="1"/>
</dbReference>
<gene>
    <name evidence="2" type="ORF">GCM10017771_65180</name>
</gene>
<feature type="region of interest" description="Disordered" evidence="1">
    <location>
        <begin position="322"/>
        <end position="367"/>
    </location>
</feature>
<dbReference type="Gene3D" id="3.40.109.10">
    <property type="entry name" value="NADH Oxidase"/>
    <property type="match status" value="2"/>
</dbReference>
<evidence type="ECO:0000313" key="2">
    <source>
        <dbReference type="EMBL" id="GHE44901.1"/>
    </source>
</evidence>
<dbReference type="SUPFAM" id="SSF55469">
    <property type="entry name" value="FMN-dependent nitroreductase-like"/>
    <property type="match status" value="2"/>
</dbReference>
<reference evidence="2" key="2">
    <citation type="submission" date="2020-09" db="EMBL/GenBank/DDBJ databases">
        <authorList>
            <person name="Sun Q."/>
            <person name="Zhou Y."/>
        </authorList>
    </citation>
    <scope>NUCLEOTIDE SEQUENCE</scope>
    <source>
        <strain evidence="2">CGMCC 4.7403</strain>
    </source>
</reference>
<dbReference type="PANTHER" id="PTHR23026">
    <property type="entry name" value="NADPH NITROREDUCTASE"/>
    <property type="match status" value="1"/>
</dbReference>
<organism evidence="2 3">
    <name type="scientific">Streptomyces capitiformicae</name>
    <dbReference type="NCBI Taxonomy" id="2014920"/>
    <lineage>
        <taxon>Bacteria</taxon>
        <taxon>Bacillati</taxon>
        <taxon>Actinomycetota</taxon>
        <taxon>Actinomycetes</taxon>
        <taxon>Kitasatosporales</taxon>
        <taxon>Streptomycetaceae</taxon>
        <taxon>Streptomyces</taxon>
    </lineage>
</organism>
<accession>A0A918ZBY9</accession>
<feature type="compositionally biased region" description="Basic and acidic residues" evidence="1">
    <location>
        <begin position="341"/>
        <end position="354"/>
    </location>
</feature>
<name>A0A918ZBY9_9ACTN</name>
<evidence type="ECO:0000256" key="1">
    <source>
        <dbReference type="SAM" id="MobiDB-lite"/>
    </source>
</evidence>
<reference evidence="2" key="1">
    <citation type="journal article" date="2014" name="Int. J. Syst. Evol. Microbiol.">
        <title>Complete genome sequence of Corynebacterium casei LMG S-19264T (=DSM 44701T), isolated from a smear-ripened cheese.</title>
        <authorList>
            <consortium name="US DOE Joint Genome Institute (JGI-PGF)"/>
            <person name="Walter F."/>
            <person name="Albersmeier A."/>
            <person name="Kalinowski J."/>
            <person name="Ruckert C."/>
        </authorList>
    </citation>
    <scope>NUCLEOTIDE SEQUENCE</scope>
    <source>
        <strain evidence="2">CGMCC 4.7403</strain>
    </source>
</reference>
<dbReference type="AlphaFoldDB" id="A0A918ZBY9"/>